<dbReference type="VEuPathDB" id="FungiDB:H310_15279"/>
<sequence length="113" mass="13036">MDQVEPERLAPGLPRNKNTTTAYNSLLRLFQRFCQRHGFSRQRQTKSKLKQSVLNETHQQFAADFHREYASYDKNCVYNVDETGMHYDLPPTYIWAVKGGSSKISCGESTPCD</sequence>
<dbReference type="EMBL" id="KI914243">
    <property type="protein sequence ID" value="ETV89881.1"/>
    <property type="molecule type" value="Genomic_DNA"/>
</dbReference>
<proteinExistence type="predicted"/>
<dbReference type="AlphaFoldDB" id="A0A024T8H0"/>
<dbReference type="RefSeq" id="XP_008881487.1">
    <property type="nucleotide sequence ID" value="XM_008883265.1"/>
</dbReference>
<dbReference type="OrthoDB" id="125347at2759"/>
<evidence type="ECO:0000313" key="1">
    <source>
        <dbReference type="EMBL" id="ETV89881.1"/>
    </source>
</evidence>
<dbReference type="GeneID" id="20092329"/>
<organism evidence="1">
    <name type="scientific">Aphanomyces invadans</name>
    <dbReference type="NCBI Taxonomy" id="157072"/>
    <lineage>
        <taxon>Eukaryota</taxon>
        <taxon>Sar</taxon>
        <taxon>Stramenopiles</taxon>
        <taxon>Oomycota</taxon>
        <taxon>Saprolegniomycetes</taxon>
        <taxon>Saprolegniales</taxon>
        <taxon>Verrucalvaceae</taxon>
        <taxon>Aphanomyces</taxon>
    </lineage>
</organism>
<evidence type="ECO:0008006" key="2">
    <source>
        <dbReference type="Google" id="ProtNLM"/>
    </source>
</evidence>
<reference evidence="1" key="1">
    <citation type="submission" date="2013-12" db="EMBL/GenBank/DDBJ databases">
        <title>The Genome Sequence of Aphanomyces invadans NJM9701.</title>
        <authorList>
            <consortium name="The Broad Institute Genomics Platform"/>
            <person name="Russ C."/>
            <person name="Tyler B."/>
            <person name="van West P."/>
            <person name="Dieguez-Uribeondo J."/>
            <person name="Young S.K."/>
            <person name="Zeng Q."/>
            <person name="Gargeya S."/>
            <person name="Fitzgerald M."/>
            <person name="Abouelleil A."/>
            <person name="Alvarado L."/>
            <person name="Chapman S.B."/>
            <person name="Gainer-Dewar J."/>
            <person name="Goldberg J."/>
            <person name="Griggs A."/>
            <person name="Gujja S."/>
            <person name="Hansen M."/>
            <person name="Howarth C."/>
            <person name="Imamovic A."/>
            <person name="Ireland A."/>
            <person name="Larimer J."/>
            <person name="McCowan C."/>
            <person name="Murphy C."/>
            <person name="Pearson M."/>
            <person name="Poon T.W."/>
            <person name="Priest M."/>
            <person name="Roberts A."/>
            <person name="Saif S."/>
            <person name="Shea T."/>
            <person name="Sykes S."/>
            <person name="Wortman J."/>
            <person name="Nusbaum C."/>
            <person name="Birren B."/>
        </authorList>
    </citation>
    <scope>NUCLEOTIDE SEQUENCE [LARGE SCALE GENOMIC DNA]</scope>
    <source>
        <strain evidence="1">NJM9701</strain>
    </source>
</reference>
<accession>A0A024T8H0</accession>
<protein>
    <recommendedName>
        <fullName evidence="2">DDE-1 domain-containing protein</fullName>
    </recommendedName>
</protein>
<gene>
    <name evidence="1" type="ORF">H310_15279</name>
</gene>
<name>A0A024T8H0_9STRA</name>